<accession>A0A645JH50</accession>
<dbReference type="Gene3D" id="3.55.40.20">
    <property type="entry name" value="Iron/manganese superoxide dismutase, C-terminal domain"/>
    <property type="match status" value="1"/>
</dbReference>
<dbReference type="EMBL" id="VSSQ01141653">
    <property type="protein sequence ID" value="MPN62941.1"/>
    <property type="molecule type" value="Genomic_DNA"/>
</dbReference>
<dbReference type="GO" id="GO:0004784">
    <property type="term" value="F:superoxide dismutase activity"/>
    <property type="evidence" value="ECO:0007669"/>
    <property type="project" value="UniProtKB-EC"/>
</dbReference>
<evidence type="ECO:0000313" key="6">
    <source>
        <dbReference type="EMBL" id="MPN62941.1"/>
    </source>
</evidence>
<dbReference type="InterPro" id="IPR019833">
    <property type="entry name" value="Mn/Fe_SOD_BS"/>
</dbReference>
<dbReference type="PROSITE" id="PS00088">
    <property type="entry name" value="SOD_MN"/>
    <property type="match status" value="1"/>
</dbReference>
<evidence type="ECO:0000256" key="1">
    <source>
        <dbReference type="ARBA" id="ARBA00008714"/>
    </source>
</evidence>
<keyword evidence="3" id="KW-0479">Metal-binding</keyword>
<dbReference type="InterPro" id="IPR050265">
    <property type="entry name" value="Fe/Mn_Superoxide_Dismutase"/>
</dbReference>
<gene>
    <name evidence="6" type="primary">sodB_24</name>
    <name evidence="6" type="ORF">SDC9_210694</name>
</gene>
<dbReference type="PANTHER" id="PTHR11404">
    <property type="entry name" value="SUPEROXIDE DISMUTASE 2"/>
    <property type="match status" value="1"/>
</dbReference>
<dbReference type="GO" id="GO:0046872">
    <property type="term" value="F:metal ion binding"/>
    <property type="evidence" value="ECO:0007669"/>
    <property type="project" value="UniProtKB-KW"/>
</dbReference>
<evidence type="ECO:0000256" key="2">
    <source>
        <dbReference type="ARBA" id="ARBA00012682"/>
    </source>
</evidence>
<protein>
    <recommendedName>
        <fullName evidence="2">superoxide dismutase</fullName>
        <ecNumber evidence="2">1.15.1.1</ecNumber>
    </recommendedName>
</protein>
<dbReference type="FunFam" id="3.55.40.20:FF:000004">
    <property type="entry name" value="Superoxide dismutase [Fe]"/>
    <property type="match status" value="1"/>
</dbReference>
<organism evidence="6">
    <name type="scientific">bioreactor metagenome</name>
    <dbReference type="NCBI Taxonomy" id="1076179"/>
    <lineage>
        <taxon>unclassified sequences</taxon>
        <taxon>metagenomes</taxon>
        <taxon>ecological metagenomes</taxon>
    </lineage>
</organism>
<dbReference type="AlphaFoldDB" id="A0A645JH50"/>
<evidence type="ECO:0000256" key="3">
    <source>
        <dbReference type="ARBA" id="ARBA00022723"/>
    </source>
</evidence>
<keyword evidence="4 6" id="KW-0560">Oxidoreductase</keyword>
<proteinExistence type="inferred from homology"/>
<dbReference type="Pfam" id="PF02777">
    <property type="entry name" value="Sod_Fe_C"/>
    <property type="match status" value="1"/>
</dbReference>
<sequence>MIPGGSQLTGELADRINQDFGDVEAMKKQFTAASTAVEGSGWCVLAWVPNLNKLEILQVEKHQDLAIWGCIPLLILDVWEHAYYLKYQNRRADFISAFWNIVNWNIANQRFAEALKLK</sequence>
<dbReference type="InterPro" id="IPR036314">
    <property type="entry name" value="SOD_C_sf"/>
</dbReference>
<reference evidence="6" key="1">
    <citation type="submission" date="2019-08" db="EMBL/GenBank/DDBJ databases">
        <authorList>
            <person name="Kucharzyk K."/>
            <person name="Murdoch R.W."/>
            <person name="Higgins S."/>
            <person name="Loffler F."/>
        </authorList>
    </citation>
    <scope>NUCLEOTIDE SEQUENCE</scope>
</reference>
<dbReference type="PANTHER" id="PTHR11404:SF6">
    <property type="entry name" value="SUPEROXIDE DISMUTASE [MN], MITOCHONDRIAL"/>
    <property type="match status" value="1"/>
</dbReference>
<name>A0A645JH50_9ZZZZ</name>
<comment type="similarity">
    <text evidence="1">Belongs to the iron/manganese superoxide dismutase family.</text>
</comment>
<dbReference type="EC" id="1.15.1.1" evidence="2"/>
<comment type="caution">
    <text evidence="6">The sequence shown here is derived from an EMBL/GenBank/DDBJ whole genome shotgun (WGS) entry which is preliminary data.</text>
</comment>
<dbReference type="InterPro" id="IPR019832">
    <property type="entry name" value="Mn/Fe_SOD_C"/>
</dbReference>
<dbReference type="SUPFAM" id="SSF54719">
    <property type="entry name" value="Fe,Mn superoxide dismutase (SOD), C-terminal domain"/>
    <property type="match status" value="1"/>
</dbReference>
<evidence type="ECO:0000256" key="4">
    <source>
        <dbReference type="ARBA" id="ARBA00023002"/>
    </source>
</evidence>
<evidence type="ECO:0000259" key="5">
    <source>
        <dbReference type="Pfam" id="PF02777"/>
    </source>
</evidence>
<feature type="domain" description="Manganese/iron superoxide dismutase C-terminal" evidence="5">
    <location>
        <begin position="9"/>
        <end position="110"/>
    </location>
</feature>